<dbReference type="InterPro" id="IPR038063">
    <property type="entry name" value="Transpep_catalytic_dom"/>
</dbReference>
<evidence type="ECO:0000256" key="5">
    <source>
        <dbReference type="ARBA" id="ARBA00022801"/>
    </source>
</evidence>
<evidence type="ECO:0000256" key="10">
    <source>
        <dbReference type="SAM" id="MobiDB-lite"/>
    </source>
</evidence>
<feature type="chain" id="PRO_5047007803" evidence="11">
    <location>
        <begin position="20"/>
        <end position="240"/>
    </location>
</feature>
<organism evidence="13 14">
    <name type="scientific">Paenochrobactrum glaciei</name>
    <dbReference type="NCBI Taxonomy" id="486407"/>
    <lineage>
        <taxon>Bacteria</taxon>
        <taxon>Pseudomonadati</taxon>
        <taxon>Pseudomonadota</taxon>
        <taxon>Alphaproteobacteria</taxon>
        <taxon>Hyphomicrobiales</taxon>
        <taxon>Brucellaceae</taxon>
        <taxon>Paenochrobactrum</taxon>
    </lineage>
</organism>
<keyword evidence="6 9" id="KW-0133">Cell shape</keyword>
<keyword evidence="7 9" id="KW-0573">Peptidoglycan synthesis</keyword>
<evidence type="ECO:0000256" key="4">
    <source>
        <dbReference type="ARBA" id="ARBA00022679"/>
    </source>
</evidence>
<comment type="pathway">
    <text evidence="1 9">Cell wall biogenesis; peptidoglycan biosynthesis.</text>
</comment>
<keyword evidence="3" id="KW-0328">Glycosyltransferase</keyword>
<dbReference type="PROSITE" id="PS52029">
    <property type="entry name" value="LD_TPASE"/>
    <property type="match status" value="1"/>
</dbReference>
<feature type="domain" description="L,D-TPase catalytic" evidence="12">
    <location>
        <begin position="103"/>
        <end position="240"/>
    </location>
</feature>
<evidence type="ECO:0000256" key="11">
    <source>
        <dbReference type="SAM" id="SignalP"/>
    </source>
</evidence>
<evidence type="ECO:0000256" key="3">
    <source>
        <dbReference type="ARBA" id="ARBA00022676"/>
    </source>
</evidence>
<evidence type="ECO:0000256" key="8">
    <source>
        <dbReference type="ARBA" id="ARBA00023316"/>
    </source>
</evidence>
<evidence type="ECO:0000256" key="7">
    <source>
        <dbReference type="ARBA" id="ARBA00022984"/>
    </source>
</evidence>
<dbReference type="EMBL" id="BAAADE010000004">
    <property type="protein sequence ID" value="GAA0606652.1"/>
    <property type="molecule type" value="Genomic_DNA"/>
</dbReference>
<gene>
    <name evidence="13" type="ORF">GCM10008943_22750</name>
</gene>
<dbReference type="SUPFAM" id="SSF141523">
    <property type="entry name" value="L,D-transpeptidase catalytic domain-like"/>
    <property type="match status" value="1"/>
</dbReference>
<dbReference type="PROSITE" id="PS51257">
    <property type="entry name" value="PROKAR_LIPOPROTEIN"/>
    <property type="match status" value="1"/>
</dbReference>
<comment type="similarity">
    <text evidence="2">Belongs to the YkuD family.</text>
</comment>
<keyword evidence="8 9" id="KW-0961">Cell wall biogenesis/degradation</keyword>
<feature type="active site" description="Nucleophile" evidence="9">
    <location>
        <position position="216"/>
    </location>
</feature>
<name>A0ABN1G957_9HYPH</name>
<dbReference type="InterPro" id="IPR005490">
    <property type="entry name" value="LD_TPept_cat_dom"/>
</dbReference>
<accession>A0ABN1G957</accession>
<evidence type="ECO:0000256" key="9">
    <source>
        <dbReference type="PROSITE-ProRule" id="PRU01373"/>
    </source>
</evidence>
<evidence type="ECO:0000313" key="13">
    <source>
        <dbReference type="EMBL" id="GAA0606652.1"/>
    </source>
</evidence>
<dbReference type="CDD" id="cd16913">
    <property type="entry name" value="YkuD_like"/>
    <property type="match status" value="1"/>
</dbReference>
<evidence type="ECO:0000259" key="12">
    <source>
        <dbReference type="PROSITE" id="PS52029"/>
    </source>
</evidence>
<proteinExistence type="inferred from homology"/>
<keyword evidence="11" id="KW-0732">Signal</keyword>
<feature type="signal peptide" evidence="11">
    <location>
        <begin position="1"/>
        <end position="19"/>
    </location>
</feature>
<sequence length="240" mass="26389">MSSGKILSICAIISTLFLAGCVTTQPTDTSISTEAKSKEVKLKQEAEPVASTKKTASKPAGDPAHMYRAMKDGRFNIPAVDVKKMNPDHMRQIVSYQSNEPVGTIIVEQKNRYLYYVLPDNKAVRYAVGVGPAGRNFQGTATIAHKQAWPRWTPTASMIKRNPDHYGRFKDGVDGGPKNPMGARALYIHQNGQDTYYRVHGTNAPWSIGKAVSAGCIRLLAQDIIDLHDRVKPGARIIVR</sequence>
<evidence type="ECO:0000256" key="6">
    <source>
        <dbReference type="ARBA" id="ARBA00022960"/>
    </source>
</evidence>
<dbReference type="RefSeq" id="WP_343805643.1">
    <property type="nucleotide sequence ID" value="NZ_BAAADE010000004.1"/>
</dbReference>
<dbReference type="Pfam" id="PF03734">
    <property type="entry name" value="YkuD"/>
    <property type="match status" value="1"/>
</dbReference>
<evidence type="ECO:0000256" key="1">
    <source>
        <dbReference type="ARBA" id="ARBA00004752"/>
    </source>
</evidence>
<dbReference type="Proteomes" id="UP001424441">
    <property type="component" value="Unassembled WGS sequence"/>
</dbReference>
<feature type="region of interest" description="Disordered" evidence="10">
    <location>
        <begin position="42"/>
        <end position="64"/>
    </location>
</feature>
<comment type="caution">
    <text evidence="13">The sequence shown here is derived from an EMBL/GenBank/DDBJ whole genome shotgun (WGS) entry which is preliminary data.</text>
</comment>
<feature type="active site" description="Proton donor/acceptor" evidence="9">
    <location>
        <position position="200"/>
    </location>
</feature>
<keyword evidence="14" id="KW-1185">Reference proteome</keyword>
<dbReference type="InterPro" id="IPR050979">
    <property type="entry name" value="LD-transpeptidase"/>
</dbReference>
<reference evidence="13 14" key="1">
    <citation type="journal article" date="2019" name="Int. J. Syst. Evol. Microbiol.">
        <title>The Global Catalogue of Microorganisms (GCM) 10K type strain sequencing project: providing services to taxonomists for standard genome sequencing and annotation.</title>
        <authorList>
            <consortium name="The Broad Institute Genomics Platform"/>
            <consortium name="The Broad Institute Genome Sequencing Center for Infectious Disease"/>
            <person name="Wu L."/>
            <person name="Ma J."/>
        </authorList>
    </citation>
    <scope>NUCLEOTIDE SEQUENCE [LARGE SCALE GENOMIC DNA]</scope>
    <source>
        <strain evidence="13 14">JCM 15115</strain>
    </source>
</reference>
<keyword evidence="4" id="KW-0808">Transferase</keyword>
<evidence type="ECO:0000313" key="14">
    <source>
        <dbReference type="Proteomes" id="UP001424441"/>
    </source>
</evidence>
<dbReference type="PANTHER" id="PTHR30582">
    <property type="entry name" value="L,D-TRANSPEPTIDASE"/>
    <property type="match status" value="1"/>
</dbReference>
<dbReference type="Gene3D" id="2.40.440.10">
    <property type="entry name" value="L,D-transpeptidase catalytic domain-like"/>
    <property type="match status" value="1"/>
</dbReference>
<protein>
    <submittedName>
        <fullName evidence="13">L,D-transpeptidase</fullName>
    </submittedName>
</protein>
<keyword evidence="5" id="KW-0378">Hydrolase</keyword>
<dbReference type="PANTHER" id="PTHR30582:SF24">
    <property type="entry name" value="L,D-TRANSPEPTIDASE ERFK_SRFK-RELATED"/>
    <property type="match status" value="1"/>
</dbReference>
<evidence type="ECO:0000256" key="2">
    <source>
        <dbReference type="ARBA" id="ARBA00005992"/>
    </source>
</evidence>